<sequence>MTPEEIAAKERELEERARVLDAREASLTQQLADAPTTTVSPPAADLNLNTTIDTIPPTTTNSSNPNTYATSIKLHVPITLSLDDGNYTSWRELFLVALGRYGLTAHVIGESTPSDTPCGQSVQPSTGGPRPPPPPPSSSGGAMSSEGAGRGNGQIAATFYRGGRDGGRGGRGRTRSDSPWQFNPWTGAPTRAYLQQQQSAPWHAHTFSSSSRPPGSLLRHGRLGHGQHRHLAFSDHDLATLRPRPTLHTATLPPAPLLRRRHHTTSRHWTRPSSTP</sequence>
<feature type="region of interest" description="Disordered" evidence="1">
    <location>
        <begin position="246"/>
        <end position="276"/>
    </location>
</feature>
<name>A0AAD8X522_LOLMU</name>
<gene>
    <name evidence="2" type="ORF">QYE76_013960</name>
</gene>
<evidence type="ECO:0000313" key="3">
    <source>
        <dbReference type="Proteomes" id="UP001231189"/>
    </source>
</evidence>
<feature type="compositionally biased region" description="Basic residues" evidence="1">
    <location>
        <begin position="258"/>
        <end position="270"/>
    </location>
</feature>
<evidence type="ECO:0000313" key="2">
    <source>
        <dbReference type="EMBL" id="KAK1697263.1"/>
    </source>
</evidence>
<reference evidence="2" key="1">
    <citation type="submission" date="2023-07" db="EMBL/GenBank/DDBJ databases">
        <title>A chromosome-level genome assembly of Lolium multiflorum.</title>
        <authorList>
            <person name="Chen Y."/>
            <person name="Copetti D."/>
            <person name="Kolliker R."/>
            <person name="Studer B."/>
        </authorList>
    </citation>
    <scope>NUCLEOTIDE SEQUENCE</scope>
    <source>
        <strain evidence="2">02402/16</strain>
        <tissue evidence="2">Leaf</tissue>
    </source>
</reference>
<organism evidence="2 3">
    <name type="scientific">Lolium multiflorum</name>
    <name type="common">Italian ryegrass</name>
    <name type="synonym">Lolium perenne subsp. multiflorum</name>
    <dbReference type="NCBI Taxonomy" id="4521"/>
    <lineage>
        <taxon>Eukaryota</taxon>
        <taxon>Viridiplantae</taxon>
        <taxon>Streptophyta</taxon>
        <taxon>Embryophyta</taxon>
        <taxon>Tracheophyta</taxon>
        <taxon>Spermatophyta</taxon>
        <taxon>Magnoliopsida</taxon>
        <taxon>Liliopsida</taxon>
        <taxon>Poales</taxon>
        <taxon>Poaceae</taxon>
        <taxon>BOP clade</taxon>
        <taxon>Pooideae</taxon>
        <taxon>Poodae</taxon>
        <taxon>Poeae</taxon>
        <taxon>Poeae Chloroplast Group 2 (Poeae type)</taxon>
        <taxon>Loliodinae</taxon>
        <taxon>Loliinae</taxon>
        <taxon>Lolium</taxon>
    </lineage>
</organism>
<evidence type="ECO:0000256" key="1">
    <source>
        <dbReference type="SAM" id="MobiDB-lite"/>
    </source>
</evidence>
<accession>A0AAD8X522</accession>
<protein>
    <submittedName>
        <fullName evidence="2">Uncharacterized protein</fullName>
    </submittedName>
</protein>
<feature type="compositionally biased region" description="Polar residues" evidence="1">
    <location>
        <begin position="111"/>
        <end position="123"/>
    </location>
</feature>
<comment type="caution">
    <text evidence="2">The sequence shown here is derived from an EMBL/GenBank/DDBJ whole genome shotgun (WGS) entry which is preliminary data.</text>
</comment>
<dbReference type="AlphaFoldDB" id="A0AAD8X522"/>
<dbReference type="Proteomes" id="UP001231189">
    <property type="component" value="Unassembled WGS sequence"/>
</dbReference>
<feature type="compositionally biased region" description="Low complexity" evidence="1">
    <location>
        <begin position="138"/>
        <end position="147"/>
    </location>
</feature>
<feature type="region of interest" description="Disordered" evidence="1">
    <location>
        <begin position="109"/>
        <end position="187"/>
    </location>
</feature>
<keyword evidence="3" id="KW-1185">Reference proteome</keyword>
<dbReference type="EMBL" id="JAUUTY010000001">
    <property type="protein sequence ID" value="KAK1697263.1"/>
    <property type="molecule type" value="Genomic_DNA"/>
</dbReference>
<proteinExistence type="predicted"/>